<keyword evidence="5" id="KW-0378">Hydrolase</keyword>
<organism evidence="13 14">
    <name type="scientific">Sumerlaea chitinivorans</name>
    <dbReference type="NCBI Taxonomy" id="2250252"/>
    <lineage>
        <taxon>Bacteria</taxon>
        <taxon>Candidatus Sumerlaeota</taxon>
        <taxon>Candidatus Sumerlaeia</taxon>
        <taxon>Candidatus Sumerlaeales</taxon>
        <taxon>Candidatus Sumerlaeaceae</taxon>
        <taxon>Candidatus Sumerlaea</taxon>
    </lineage>
</organism>
<dbReference type="KEGG" id="schv:BRCON_1885"/>
<sequence length="859" mass="94898">MGFYLYGACVARVSDEKMGFAMRIFWTALLKAINWLRASRLRSWMTGVAGVVLVTLVAGELWLRLTPFDAATLFPAATSTAVFDREHSLLRLYLGQDEQWRLPVRLADVSPWVIHATVAAEDQRFWRHGGIDMQAIVRAALQNVLAGRIVSGASTITMQVVGFSEPRERTMGRKIRQMAKALWLERHASKEEILEIYLTNAPYGGNICGIEAAARRYFGKSARDLTASEAALLAGIPQAPNRYRPDRNPQAAWRRMQYVLARMRETGALEEGEYQRLRVQRPTVKSESLRVANAPHFCDMVRSWYPTRPHLVTTLDLDTQTMAENILRETIAHLAPSGVTNGAAVVLHNPTGEVRALVGSVDYWNPVISGQVNGAVASRAAGSALKPLIYATAFDLGLLLPSSVLYDVPSMFGDYAPENFDRSWRGLIRADKALAWSLNIPAMEVLERVGVERMLAYLERAGVRPTNPENRDYGLSLAVGTCGARLLELTNAYAAIARGGEWRPYRVLLDDPTVAQSSTLAAAERSNKAWLSNSNRTSATLESAPQTLHPTTRLFSETACYWVTRALSDPRLRSPEELSPELRGFADVAWKTGTSNGYRDAWTIAYDANFTVGVWLGNFDGRPSPALVGARAAAPAALKILRELRTRLPIPEPTRLPTPPTHLVPATLCAVSGELATPDCPTTLTGECLALQAKSGGVGVSPRCSIHRRIRVDTETGERLCARCPTDRLWHYKVFAFWPGPVAAWLRGQGQVEELPPPHLHLCSAVQDRAGPSLRIVTPRAGETFILSPSRDRTFQKLALEAIAPSATQKLFWFLDNELFAVKSPHEVVFWVPTEGIHELRCVDEQGGADAVRFTVRVE</sequence>
<keyword evidence="9" id="KW-1133">Transmembrane helix</keyword>
<evidence type="ECO:0000259" key="10">
    <source>
        <dbReference type="Pfam" id="PF00905"/>
    </source>
</evidence>
<evidence type="ECO:0000259" key="12">
    <source>
        <dbReference type="Pfam" id="PF06832"/>
    </source>
</evidence>
<dbReference type="NCBIfam" id="TIGR02073">
    <property type="entry name" value="PBP_1c"/>
    <property type="match status" value="1"/>
</dbReference>
<dbReference type="InterPro" id="IPR011815">
    <property type="entry name" value="PBP_1c"/>
</dbReference>
<dbReference type="InterPro" id="IPR023346">
    <property type="entry name" value="Lysozyme-like_dom_sf"/>
</dbReference>
<keyword evidence="9" id="KW-0472">Membrane</keyword>
<dbReference type="Pfam" id="PF00912">
    <property type="entry name" value="Transgly"/>
    <property type="match status" value="1"/>
</dbReference>
<keyword evidence="1" id="KW-0121">Carboxypeptidase</keyword>
<evidence type="ECO:0000256" key="4">
    <source>
        <dbReference type="ARBA" id="ARBA00022679"/>
    </source>
</evidence>
<dbReference type="GO" id="GO:0030288">
    <property type="term" value="C:outer membrane-bounded periplasmic space"/>
    <property type="evidence" value="ECO:0007669"/>
    <property type="project" value="TreeGrafter"/>
</dbReference>
<dbReference type="SUPFAM" id="SSF53955">
    <property type="entry name" value="Lysozyme-like"/>
    <property type="match status" value="1"/>
</dbReference>
<gene>
    <name evidence="13" type="ORF">BRCON_1885</name>
</gene>
<reference evidence="13 14" key="1">
    <citation type="submission" date="2018-05" db="EMBL/GenBank/DDBJ databases">
        <title>A metagenomic window into the 2 km-deep terrestrial subsurface aquifer revealed taxonomically and functionally diverse microbial community comprising novel uncultured bacterial lineages.</title>
        <authorList>
            <person name="Kadnikov V.V."/>
            <person name="Mardanov A.V."/>
            <person name="Beletsky A.V."/>
            <person name="Banks D."/>
            <person name="Pimenov N.V."/>
            <person name="Frank Y.A."/>
            <person name="Karnachuk O.V."/>
            <person name="Ravin N.V."/>
        </authorList>
    </citation>
    <scope>NUCLEOTIDE SEQUENCE [LARGE SCALE GENOMIC DNA]</scope>
    <source>
        <strain evidence="13">BY</strain>
    </source>
</reference>
<dbReference type="InterPro" id="IPR050396">
    <property type="entry name" value="Glycosyltr_51/Transpeptidase"/>
</dbReference>
<dbReference type="GO" id="GO:0006508">
    <property type="term" value="P:proteolysis"/>
    <property type="evidence" value="ECO:0007669"/>
    <property type="project" value="UniProtKB-KW"/>
</dbReference>
<dbReference type="GO" id="GO:0004180">
    <property type="term" value="F:carboxypeptidase activity"/>
    <property type="evidence" value="ECO:0007669"/>
    <property type="project" value="UniProtKB-KW"/>
</dbReference>
<evidence type="ECO:0000256" key="2">
    <source>
        <dbReference type="ARBA" id="ARBA00022670"/>
    </source>
</evidence>
<dbReference type="Pfam" id="PF06832">
    <property type="entry name" value="BiPBP_C"/>
    <property type="match status" value="1"/>
</dbReference>
<dbReference type="InterPro" id="IPR009647">
    <property type="entry name" value="PBP_C"/>
</dbReference>
<feature type="domain" description="Penicillin-binding C-terminal" evidence="12">
    <location>
        <begin position="765"/>
        <end position="854"/>
    </location>
</feature>
<dbReference type="InterPro" id="IPR001264">
    <property type="entry name" value="Glyco_trans_51"/>
</dbReference>
<dbReference type="Pfam" id="PF00905">
    <property type="entry name" value="Transpeptidase"/>
    <property type="match status" value="1"/>
</dbReference>
<evidence type="ECO:0000259" key="11">
    <source>
        <dbReference type="Pfam" id="PF00912"/>
    </source>
</evidence>
<evidence type="ECO:0000313" key="14">
    <source>
        <dbReference type="Proteomes" id="UP000262583"/>
    </source>
</evidence>
<feature type="domain" description="Glycosyl transferase family 51" evidence="11">
    <location>
        <begin position="96"/>
        <end position="263"/>
    </location>
</feature>
<evidence type="ECO:0000256" key="3">
    <source>
        <dbReference type="ARBA" id="ARBA00022676"/>
    </source>
</evidence>
<evidence type="ECO:0000256" key="5">
    <source>
        <dbReference type="ARBA" id="ARBA00022801"/>
    </source>
</evidence>
<proteinExistence type="predicted"/>
<dbReference type="SUPFAM" id="SSF56601">
    <property type="entry name" value="beta-lactamase/transpeptidase-like"/>
    <property type="match status" value="1"/>
</dbReference>
<dbReference type="Gene3D" id="1.10.3810.10">
    <property type="entry name" value="Biosynthetic peptidoglycan transglycosylase-like"/>
    <property type="match status" value="1"/>
</dbReference>
<evidence type="ECO:0000256" key="8">
    <source>
        <dbReference type="ARBA" id="ARBA00049902"/>
    </source>
</evidence>
<dbReference type="GO" id="GO:0008658">
    <property type="term" value="F:penicillin binding"/>
    <property type="evidence" value="ECO:0007669"/>
    <property type="project" value="InterPro"/>
</dbReference>
<dbReference type="InterPro" id="IPR012338">
    <property type="entry name" value="Beta-lactam/transpept-like"/>
</dbReference>
<evidence type="ECO:0000256" key="6">
    <source>
        <dbReference type="ARBA" id="ARBA00023268"/>
    </source>
</evidence>
<accession>A0A2Z4Y7P1</accession>
<keyword evidence="9" id="KW-0812">Transmembrane</keyword>
<dbReference type="GO" id="GO:0008955">
    <property type="term" value="F:peptidoglycan glycosyltransferase activity"/>
    <property type="evidence" value="ECO:0007669"/>
    <property type="project" value="UniProtKB-EC"/>
</dbReference>
<dbReference type="GO" id="GO:0009252">
    <property type="term" value="P:peptidoglycan biosynthetic process"/>
    <property type="evidence" value="ECO:0007669"/>
    <property type="project" value="InterPro"/>
</dbReference>
<evidence type="ECO:0000256" key="1">
    <source>
        <dbReference type="ARBA" id="ARBA00022645"/>
    </source>
</evidence>
<dbReference type="Gene3D" id="3.40.710.10">
    <property type="entry name" value="DD-peptidase/beta-lactamase superfamily"/>
    <property type="match status" value="1"/>
</dbReference>
<dbReference type="InterPro" id="IPR036950">
    <property type="entry name" value="PBP_transglycosylase"/>
</dbReference>
<feature type="domain" description="Penicillin-binding protein transpeptidase" evidence="10">
    <location>
        <begin position="342"/>
        <end position="508"/>
    </location>
</feature>
<dbReference type="PANTHER" id="PTHR32282:SF15">
    <property type="entry name" value="PENICILLIN-BINDING PROTEIN 1C"/>
    <property type="match status" value="1"/>
</dbReference>
<dbReference type="AlphaFoldDB" id="A0A2Z4Y7P1"/>
<name>A0A2Z4Y7P1_SUMC1</name>
<dbReference type="EMBL" id="CP030759">
    <property type="protein sequence ID" value="AXA36662.1"/>
    <property type="molecule type" value="Genomic_DNA"/>
</dbReference>
<dbReference type="InterPro" id="IPR001460">
    <property type="entry name" value="PCN-bd_Tpept"/>
</dbReference>
<keyword evidence="2" id="KW-0645">Protease</keyword>
<keyword evidence="4" id="KW-0808">Transferase</keyword>
<protein>
    <recommendedName>
        <fullName evidence="7">peptidoglycan glycosyltransferase</fullName>
        <ecNumber evidence="7">2.4.99.28</ecNumber>
    </recommendedName>
</protein>
<dbReference type="PANTHER" id="PTHR32282">
    <property type="entry name" value="BINDING PROTEIN TRANSPEPTIDASE, PUTATIVE-RELATED"/>
    <property type="match status" value="1"/>
</dbReference>
<keyword evidence="3" id="KW-0328">Glycosyltransferase</keyword>
<keyword evidence="6" id="KW-0511">Multifunctional enzyme</keyword>
<evidence type="ECO:0000256" key="9">
    <source>
        <dbReference type="SAM" id="Phobius"/>
    </source>
</evidence>
<evidence type="ECO:0000256" key="7">
    <source>
        <dbReference type="ARBA" id="ARBA00044770"/>
    </source>
</evidence>
<evidence type="ECO:0000313" key="13">
    <source>
        <dbReference type="EMBL" id="AXA36662.1"/>
    </source>
</evidence>
<dbReference type="Proteomes" id="UP000262583">
    <property type="component" value="Chromosome"/>
</dbReference>
<dbReference type="EC" id="2.4.99.28" evidence="7"/>
<comment type="catalytic activity">
    <reaction evidence="8">
        <text>[GlcNAc-(1-&gt;4)-Mur2Ac(oyl-L-Ala-gamma-D-Glu-L-Lys-D-Ala-D-Ala)](n)-di-trans,octa-cis-undecaprenyl diphosphate + beta-D-GlcNAc-(1-&gt;4)-Mur2Ac(oyl-L-Ala-gamma-D-Glu-L-Lys-D-Ala-D-Ala)-di-trans,octa-cis-undecaprenyl diphosphate = [GlcNAc-(1-&gt;4)-Mur2Ac(oyl-L-Ala-gamma-D-Glu-L-Lys-D-Ala-D-Ala)](n+1)-di-trans,octa-cis-undecaprenyl diphosphate + di-trans,octa-cis-undecaprenyl diphosphate + H(+)</text>
        <dbReference type="Rhea" id="RHEA:23708"/>
        <dbReference type="Rhea" id="RHEA-COMP:9602"/>
        <dbReference type="Rhea" id="RHEA-COMP:9603"/>
        <dbReference type="ChEBI" id="CHEBI:15378"/>
        <dbReference type="ChEBI" id="CHEBI:58405"/>
        <dbReference type="ChEBI" id="CHEBI:60033"/>
        <dbReference type="ChEBI" id="CHEBI:78435"/>
        <dbReference type="EC" id="2.4.99.28"/>
    </reaction>
</comment>
<feature type="transmembrane region" description="Helical" evidence="9">
    <location>
        <begin position="43"/>
        <end position="63"/>
    </location>
</feature>